<keyword evidence="1" id="KW-1133">Transmembrane helix</keyword>
<evidence type="ECO:0000313" key="2">
    <source>
        <dbReference type="EMBL" id="KAJ8305881.1"/>
    </source>
</evidence>
<comment type="caution">
    <text evidence="2">The sequence shown here is derived from an EMBL/GenBank/DDBJ whole genome shotgun (WGS) entry which is preliminary data.</text>
</comment>
<dbReference type="Proteomes" id="UP001217089">
    <property type="component" value="Unassembled WGS sequence"/>
</dbReference>
<organism evidence="2 3">
    <name type="scientific">Tegillarca granosa</name>
    <name type="common">Malaysian cockle</name>
    <name type="synonym">Anadara granosa</name>
    <dbReference type="NCBI Taxonomy" id="220873"/>
    <lineage>
        <taxon>Eukaryota</taxon>
        <taxon>Metazoa</taxon>
        <taxon>Spiralia</taxon>
        <taxon>Lophotrochozoa</taxon>
        <taxon>Mollusca</taxon>
        <taxon>Bivalvia</taxon>
        <taxon>Autobranchia</taxon>
        <taxon>Pteriomorphia</taxon>
        <taxon>Arcoida</taxon>
        <taxon>Arcoidea</taxon>
        <taxon>Arcidae</taxon>
        <taxon>Tegillarca</taxon>
    </lineage>
</organism>
<accession>A0ABQ9ENC2</accession>
<evidence type="ECO:0000313" key="3">
    <source>
        <dbReference type="Proteomes" id="UP001217089"/>
    </source>
</evidence>
<sequence>MTGIYMPVTRLWGPLSWTNWDSANSQPDGGSVGVLDPGNAFRWRDENTYCGFSCSVRFPALCYGSINEFVNRYSMHSLVDVLKVQHPFCQIQQPHLKLPPLAETTTITTTVDITTTQETTTIPETTTEITTITTTPDTTTSAQETTSIDFTTTQTLGITTTVTSPAPVNTGCQCKCKDLPASILNSTEAFAAFLEEKIKEIQRSLTVNKKTISANIRKLTSATDSRTSATQVGSIGIAFLSVVLIGIVIPDLITLMQFLKRLKR</sequence>
<keyword evidence="1" id="KW-0812">Transmembrane</keyword>
<proteinExistence type="predicted"/>
<reference evidence="2 3" key="1">
    <citation type="submission" date="2022-12" db="EMBL/GenBank/DDBJ databases">
        <title>Chromosome-level genome of Tegillarca granosa.</title>
        <authorList>
            <person name="Kim J."/>
        </authorList>
    </citation>
    <scope>NUCLEOTIDE SEQUENCE [LARGE SCALE GENOMIC DNA]</scope>
    <source>
        <strain evidence="2">Teg-2019</strain>
        <tissue evidence="2">Adductor muscle</tissue>
    </source>
</reference>
<dbReference type="EMBL" id="JARBDR010000813">
    <property type="protein sequence ID" value="KAJ8305881.1"/>
    <property type="molecule type" value="Genomic_DNA"/>
</dbReference>
<gene>
    <name evidence="2" type="ORF">KUTeg_016426</name>
</gene>
<keyword evidence="1" id="KW-0472">Membrane</keyword>
<keyword evidence="3" id="KW-1185">Reference proteome</keyword>
<evidence type="ECO:0000256" key="1">
    <source>
        <dbReference type="SAM" id="Phobius"/>
    </source>
</evidence>
<name>A0ABQ9ENC2_TEGGR</name>
<protein>
    <submittedName>
        <fullName evidence="2">Uncharacterized protein</fullName>
    </submittedName>
</protein>
<feature type="transmembrane region" description="Helical" evidence="1">
    <location>
        <begin position="235"/>
        <end position="259"/>
    </location>
</feature>